<dbReference type="Pfam" id="PF00582">
    <property type="entry name" value="Usp"/>
    <property type="match status" value="1"/>
</dbReference>
<dbReference type="AlphaFoldDB" id="A0A1F6TNC4"/>
<evidence type="ECO:0000313" key="3">
    <source>
        <dbReference type="EMBL" id="OGI46628.1"/>
    </source>
</evidence>
<accession>A0A1F6TNC4</accession>
<dbReference type="InterPro" id="IPR006015">
    <property type="entry name" value="Universal_stress_UspA"/>
</dbReference>
<dbReference type="Proteomes" id="UP000178885">
    <property type="component" value="Unassembled WGS sequence"/>
</dbReference>
<gene>
    <name evidence="3" type="ORF">A2151_00720</name>
</gene>
<evidence type="ECO:0000256" key="1">
    <source>
        <dbReference type="ARBA" id="ARBA00008791"/>
    </source>
</evidence>
<dbReference type="Gene3D" id="3.40.50.12370">
    <property type="match status" value="1"/>
</dbReference>
<reference evidence="3 4" key="1">
    <citation type="journal article" date="2016" name="Nat. Commun.">
        <title>Thousands of microbial genomes shed light on interconnected biogeochemical processes in an aquifer system.</title>
        <authorList>
            <person name="Anantharaman K."/>
            <person name="Brown C.T."/>
            <person name="Hug L.A."/>
            <person name="Sharon I."/>
            <person name="Castelle C.J."/>
            <person name="Probst A.J."/>
            <person name="Thomas B.C."/>
            <person name="Singh A."/>
            <person name="Wilkins M.J."/>
            <person name="Karaoz U."/>
            <person name="Brodie E.L."/>
            <person name="Williams K.H."/>
            <person name="Hubbard S.S."/>
            <person name="Banfield J.F."/>
        </authorList>
    </citation>
    <scope>NUCLEOTIDE SEQUENCE [LARGE SCALE GENOMIC DNA]</scope>
</reference>
<dbReference type="PRINTS" id="PR01438">
    <property type="entry name" value="UNVRSLSTRESS"/>
</dbReference>
<evidence type="ECO:0000259" key="2">
    <source>
        <dbReference type="Pfam" id="PF00582"/>
    </source>
</evidence>
<proteinExistence type="inferred from homology"/>
<feature type="domain" description="UspA" evidence="2">
    <location>
        <begin position="10"/>
        <end position="160"/>
    </location>
</feature>
<comment type="similarity">
    <text evidence="1">Belongs to the universal stress protein A family.</text>
</comment>
<protein>
    <recommendedName>
        <fullName evidence="2">UspA domain-containing protein</fullName>
    </recommendedName>
</protein>
<name>A0A1F6TNC4_9PROT</name>
<organism evidence="3 4">
    <name type="scientific">Candidatus Muproteobacteria bacterium RBG_16_65_34</name>
    <dbReference type="NCBI Taxonomy" id="1817760"/>
    <lineage>
        <taxon>Bacteria</taxon>
        <taxon>Pseudomonadati</taxon>
        <taxon>Pseudomonadota</taxon>
        <taxon>Candidatus Muproteobacteria</taxon>
    </lineage>
</organism>
<dbReference type="SUPFAM" id="SSF52402">
    <property type="entry name" value="Adenine nucleotide alpha hydrolases-like"/>
    <property type="match status" value="1"/>
</dbReference>
<dbReference type="EMBL" id="MFSU01000077">
    <property type="protein sequence ID" value="OGI46628.1"/>
    <property type="molecule type" value="Genomic_DNA"/>
</dbReference>
<sequence length="280" mass="29887">MTDEERLTPIRRILVALDVSEPSLKALAEACALAELLDAELTGLFIEDINLLRLAGLPFAQEVSAILAGARRLVAGDMERALRAQASRAQRALAEQAGRRQVRWSFRVMRGQVAAQMLEAALETDLLALGLAAVEVARRAPLGATVREVVRGATRPVLLLPPGAGPRPPVLVDYAGGARAARALDLARYLAQESDGGLVVLISAADPKEAKRLEQEAADRAAPGTELRFRRIGTDSASLSRAVRAEAAGTLVLAGREARAHEELIPKLLEDNRCAVLLVP</sequence>
<dbReference type="InterPro" id="IPR006016">
    <property type="entry name" value="UspA"/>
</dbReference>
<dbReference type="STRING" id="1817760.A2151_00720"/>
<comment type="caution">
    <text evidence="3">The sequence shown here is derived from an EMBL/GenBank/DDBJ whole genome shotgun (WGS) entry which is preliminary data.</text>
</comment>
<evidence type="ECO:0000313" key="4">
    <source>
        <dbReference type="Proteomes" id="UP000178885"/>
    </source>
</evidence>